<name>A0A8T0GIJ2_CERPU</name>
<evidence type="ECO:0000256" key="2">
    <source>
        <dbReference type="SAM" id="MobiDB-lite"/>
    </source>
</evidence>
<comment type="caution">
    <text evidence="3">The sequence shown here is derived from an EMBL/GenBank/DDBJ whole genome shotgun (WGS) entry which is preliminary data.</text>
</comment>
<sequence length="382" mass="42862">MVTLEITVNKIISLNHRKAMTRMPKVCCQESYSVAELDGEADHDRGSLANESCQTALSMTEMQAVSNLAQIVHCERHAHTPQLRGGGSPHEHPHAHEHEHEHEHEHSCASERSAPNSVTWASSFPGASARNQLYANIPSVSKIPRPASPPKVPKVKWNSDVRCNWPPTSPPRTGPGSASTRRLTAASDSKTRDVGVMTFPAINAEELIKKVEALELELDVHVGNERQLLSVNEQLRKRLEVCLRELNDAGMMHIQLDNLNEEMEKILQLLRHLSERNAALEKEKAQVQAKLEREATLNKFQASRMLRGGSEDHDVDVRDAECQTICSCQQVDTRKRRRERKRWLEEETANGNKSRSKSLSPTQIRKSVVVVPQSLKPEVTLS</sequence>
<dbReference type="AlphaFoldDB" id="A0A8T0GIJ2"/>
<protein>
    <submittedName>
        <fullName evidence="3">Uncharacterized protein</fullName>
    </submittedName>
</protein>
<proteinExistence type="predicted"/>
<keyword evidence="4" id="KW-1185">Reference proteome</keyword>
<keyword evidence="1" id="KW-0175">Coiled coil</keyword>
<organism evidence="3 4">
    <name type="scientific">Ceratodon purpureus</name>
    <name type="common">Fire moss</name>
    <name type="synonym">Dicranum purpureum</name>
    <dbReference type="NCBI Taxonomy" id="3225"/>
    <lineage>
        <taxon>Eukaryota</taxon>
        <taxon>Viridiplantae</taxon>
        <taxon>Streptophyta</taxon>
        <taxon>Embryophyta</taxon>
        <taxon>Bryophyta</taxon>
        <taxon>Bryophytina</taxon>
        <taxon>Bryopsida</taxon>
        <taxon>Dicranidae</taxon>
        <taxon>Pseudoditrichales</taxon>
        <taxon>Ditrichaceae</taxon>
        <taxon>Ceratodon</taxon>
    </lineage>
</organism>
<accession>A0A8T0GIJ2</accession>
<gene>
    <name evidence="3" type="ORF">KC19_10G056800</name>
</gene>
<feature type="region of interest" description="Disordered" evidence="2">
    <location>
        <begin position="337"/>
        <end position="369"/>
    </location>
</feature>
<reference evidence="3" key="1">
    <citation type="submission" date="2020-06" db="EMBL/GenBank/DDBJ databases">
        <title>WGS assembly of Ceratodon purpureus strain R40.</title>
        <authorList>
            <person name="Carey S.B."/>
            <person name="Jenkins J."/>
            <person name="Shu S."/>
            <person name="Lovell J.T."/>
            <person name="Sreedasyam A."/>
            <person name="Maumus F."/>
            <person name="Tiley G.P."/>
            <person name="Fernandez-Pozo N."/>
            <person name="Barry K."/>
            <person name="Chen C."/>
            <person name="Wang M."/>
            <person name="Lipzen A."/>
            <person name="Daum C."/>
            <person name="Saski C.A."/>
            <person name="Payton A.C."/>
            <person name="Mcbreen J.C."/>
            <person name="Conrad R.E."/>
            <person name="Kollar L.M."/>
            <person name="Olsson S."/>
            <person name="Huttunen S."/>
            <person name="Landis J.B."/>
            <person name="Wickett N.J."/>
            <person name="Johnson M.G."/>
            <person name="Rensing S.A."/>
            <person name="Grimwood J."/>
            <person name="Schmutz J."/>
            <person name="Mcdaniel S.F."/>
        </authorList>
    </citation>
    <scope>NUCLEOTIDE SEQUENCE</scope>
    <source>
        <strain evidence="3">R40</strain>
    </source>
</reference>
<feature type="compositionally biased region" description="Basic and acidic residues" evidence="2">
    <location>
        <begin position="89"/>
        <end position="109"/>
    </location>
</feature>
<feature type="region of interest" description="Disordered" evidence="2">
    <location>
        <begin position="80"/>
        <end position="123"/>
    </location>
</feature>
<evidence type="ECO:0000256" key="1">
    <source>
        <dbReference type="SAM" id="Coils"/>
    </source>
</evidence>
<feature type="compositionally biased region" description="Polar residues" evidence="2">
    <location>
        <begin position="113"/>
        <end position="122"/>
    </location>
</feature>
<dbReference type="Proteomes" id="UP000822688">
    <property type="component" value="Chromosome 10"/>
</dbReference>
<evidence type="ECO:0000313" key="3">
    <source>
        <dbReference type="EMBL" id="KAG0558810.1"/>
    </source>
</evidence>
<feature type="region of interest" description="Disordered" evidence="2">
    <location>
        <begin position="140"/>
        <end position="189"/>
    </location>
</feature>
<evidence type="ECO:0000313" key="4">
    <source>
        <dbReference type="Proteomes" id="UP000822688"/>
    </source>
</evidence>
<feature type="compositionally biased region" description="Polar residues" evidence="2">
    <location>
        <begin position="349"/>
        <end position="365"/>
    </location>
</feature>
<dbReference type="EMBL" id="CM026431">
    <property type="protein sequence ID" value="KAG0558810.1"/>
    <property type="molecule type" value="Genomic_DNA"/>
</dbReference>
<feature type="coiled-coil region" evidence="1">
    <location>
        <begin position="256"/>
        <end position="297"/>
    </location>
</feature>